<name>A0A0F7SG17_PHARH</name>
<dbReference type="AlphaFoldDB" id="A0A0F7SG17"/>
<sequence length="66" mass="6641">MARGLQKAQSQQKNAEKLKKAAGGSSNLKAQAAAVKLVSLPTPDFDALEAAARGPTPAPAAGGKKK</sequence>
<dbReference type="Pfam" id="PF04419">
    <property type="entry name" value="SERF-like_N"/>
    <property type="match status" value="1"/>
</dbReference>
<reference evidence="3" key="1">
    <citation type="submission" date="2014-08" db="EMBL/GenBank/DDBJ databases">
        <authorList>
            <person name="Sharma Rahul"/>
            <person name="Thines Marco"/>
        </authorList>
    </citation>
    <scope>NUCLEOTIDE SEQUENCE</scope>
</reference>
<proteinExistence type="predicted"/>
<protein>
    <submittedName>
        <fullName evidence="3">Zinc finger protein 706</fullName>
    </submittedName>
</protein>
<evidence type="ECO:0000256" key="1">
    <source>
        <dbReference type="SAM" id="MobiDB-lite"/>
    </source>
</evidence>
<dbReference type="InterPro" id="IPR007513">
    <property type="entry name" value="SERF-like_N"/>
</dbReference>
<feature type="region of interest" description="Disordered" evidence="1">
    <location>
        <begin position="1"/>
        <end position="27"/>
    </location>
</feature>
<dbReference type="SUPFAM" id="SSF118359">
    <property type="entry name" value="Expressed protein At2g23090/F21P24.15"/>
    <property type="match status" value="1"/>
</dbReference>
<accession>A0A0F7SG17</accession>
<evidence type="ECO:0000313" key="3">
    <source>
        <dbReference type="EMBL" id="CDZ96668.1"/>
    </source>
</evidence>
<evidence type="ECO:0000259" key="2">
    <source>
        <dbReference type="Pfam" id="PF04419"/>
    </source>
</evidence>
<organism evidence="3">
    <name type="scientific">Phaffia rhodozyma</name>
    <name type="common">Yeast</name>
    <name type="synonym">Xanthophyllomyces dendrorhous</name>
    <dbReference type="NCBI Taxonomy" id="264483"/>
    <lineage>
        <taxon>Eukaryota</taxon>
        <taxon>Fungi</taxon>
        <taxon>Dikarya</taxon>
        <taxon>Basidiomycota</taxon>
        <taxon>Agaricomycotina</taxon>
        <taxon>Tremellomycetes</taxon>
        <taxon>Cystofilobasidiales</taxon>
        <taxon>Mrakiaceae</taxon>
        <taxon>Phaffia</taxon>
    </lineage>
</organism>
<feature type="domain" description="Small EDRK-rich factor-like N-terminal" evidence="2">
    <location>
        <begin position="1"/>
        <end position="34"/>
    </location>
</feature>
<dbReference type="EMBL" id="LN483165">
    <property type="protein sequence ID" value="CDZ96668.1"/>
    <property type="molecule type" value="Genomic_DNA"/>
</dbReference>